<organism evidence="1 2">
    <name type="scientific">Tetradesmus obliquus</name>
    <name type="common">Green alga</name>
    <name type="synonym">Acutodesmus obliquus</name>
    <dbReference type="NCBI Taxonomy" id="3088"/>
    <lineage>
        <taxon>Eukaryota</taxon>
        <taxon>Viridiplantae</taxon>
        <taxon>Chlorophyta</taxon>
        <taxon>core chlorophytes</taxon>
        <taxon>Chlorophyceae</taxon>
        <taxon>CS clade</taxon>
        <taxon>Sphaeropleales</taxon>
        <taxon>Scenedesmaceae</taxon>
        <taxon>Tetradesmus</taxon>
    </lineage>
</organism>
<name>A0A383WLC1_TETOB</name>
<dbReference type="AlphaFoldDB" id="A0A383WLC1"/>
<reference evidence="1 2" key="1">
    <citation type="submission" date="2016-10" db="EMBL/GenBank/DDBJ databases">
        <authorList>
            <person name="Cai Z."/>
        </authorList>
    </citation>
    <scope>NUCLEOTIDE SEQUENCE [LARGE SCALE GENOMIC DNA]</scope>
</reference>
<sequence length="509" mass="51936">MCQYHCYDLTLLQLLSNKLQRLGCEPLPHVGEDLLPFLVNDTLNVSALRSAMQDMSCVQVEPGVLPETQQQAEQLEDDMPEGEDDVLAAEWFQEQRLHPERHPVAAAAAAAAPLQVPVAPWLQDAGAASRADAPVGAVPVSGATTGTAAGGAAAAGATAREAAAAAASEAAAAAAAAASEMAAAAAAAASGRVAGPSYAPLAAGAELGSTASMLAPTSAAGGYCTIEVGGHSRATLDVAAATGTGTALLGKRSHASRRGATYAEMVRPVTGKLEWDVFRRLLRTCTTRKGIDFQRLGDLWDEEMEEMPALTPKSTTTLKAAEKEYSHYLALKQSVCAAQEADAAPSGHGGSSAAAAAANSTAAVLGATTIAAGAGVLPFVQAAQLAGISQLVRTAQGQQVVRPLAVQQRAQASLAAAAVPRPVVLPQFAMLGASSINPQVLAAAGLAGPASNQAAVLLQQQQQQQLLQQALLAQRPTRLLYSCSSSSSSSCCSRHWCGRRSCSSSSSRC</sequence>
<protein>
    <submittedName>
        <fullName evidence="1">Uncharacterized protein</fullName>
    </submittedName>
</protein>
<gene>
    <name evidence="1" type="ORF">BQ4739_LOCUS18559</name>
</gene>
<proteinExistence type="predicted"/>
<dbReference type="EMBL" id="FNXT01001312">
    <property type="protein sequence ID" value="SZX78255.1"/>
    <property type="molecule type" value="Genomic_DNA"/>
</dbReference>
<evidence type="ECO:0000313" key="2">
    <source>
        <dbReference type="Proteomes" id="UP000256970"/>
    </source>
</evidence>
<keyword evidence="2" id="KW-1185">Reference proteome</keyword>
<accession>A0A383WLC1</accession>
<evidence type="ECO:0000313" key="1">
    <source>
        <dbReference type="EMBL" id="SZX78255.1"/>
    </source>
</evidence>
<dbReference type="Proteomes" id="UP000256970">
    <property type="component" value="Unassembled WGS sequence"/>
</dbReference>